<protein>
    <submittedName>
        <fullName evidence="2">Polysaccharide deacetylase</fullName>
    </submittedName>
</protein>
<sequence length="324" mass="36321">MISSSGARFYLSVVLLLLTASPLMAQLADYQVYYGVTSRPETQVVLRQWRQDGQVRYLLVDPKTLETSVAILPIDAVQTRPWPTLLQEITQTPYGRAIRMEQQRDGALQDAGLERADTTERGFSLTIDLCPSTKPLTRSVFEALIQSFEPSEKPIPVTITITGLWMASHQSDLTYLKTLVARGDLAITWVNHSYHHRFDPRRPLPVNFLLEPNTNIRDEVLLNEQAMLINGLTPSAFFRFPGLVSDKLVFDEVLSFGLLPIGSDAWLAKKQAPKQGSFVLIHANGNEPLGISDFISLIRQQSTAIKNRAWLLYEMPSSVAKAVK</sequence>
<dbReference type="SUPFAM" id="SSF88713">
    <property type="entry name" value="Glycoside hydrolase/deacetylase"/>
    <property type="match status" value="1"/>
</dbReference>
<organism evidence="2 3">
    <name type="scientific">Fibrella forsythiae</name>
    <dbReference type="NCBI Taxonomy" id="2817061"/>
    <lineage>
        <taxon>Bacteria</taxon>
        <taxon>Pseudomonadati</taxon>
        <taxon>Bacteroidota</taxon>
        <taxon>Cytophagia</taxon>
        <taxon>Cytophagales</taxon>
        <taxon>Spirosomataceae</taxon>
        <taxon>Fibrella</taxon>
    </lineage>
</organism>
<feature type="signal peptide" evidence="1">
    <location>
        <begin position="1"/>
        <end position="25"/>
    </location>
</feature>
<name>A0ABS3JJF1_9BACT</name>
<keyword evidence="3" id="KW-1185">Reference proteome</keyword>
<gene>
    <name evidence="2" type="ORF">J2I46_12350</name>
</gene>
<evidence type="ECO:0000313" key="2">
    <source>
        <dbReference type="EMBL" id="MBO0949379.1"/>
    </source>
</evidence>
<evidence type="ECO:0000313" key="3">
    <source>
        <dbReference type="Proteomes" id="UP000664628"/>
    </source>
</evidence>
<dbReference type="Gene3D" id="3.20.20.370">
    <property type="entry name" value="Glycoside hydrolase/deacetylase"/>
    <property type="match status" value="1"/>
</dbReference>
<reference evidence="2 3" key="1">
    <citation type="submission" date="2021-03" db="EMBL/GenBank/DDBJ databases">
        <title>Fibrella sp. HMF5405 genome sequencing and assembly.</title>
        <authorList>
            <person name="Kang H."/>
            <person name="Kim H."/>
            <person name="Bae S."/>
            <person name="Joh K."/>
        </authorList>
    </citation>
    <scope>NUCLEOTIDE SEQUENCE [LARGE SCALE GENOMIC DNA]</scope>
    <source>
        <strain evidence="2 3">HMF5405</strain>
    </source>
</reference>
<keyword evidence="1" id="KW-0732">Signal</keyword>
<dbReference type="Proteomes" id="UP000664628">
    <property type="component" value="Unassembled WGS sequence"/>
</dbReference>
<dbReference type="RefSeq" id="WP_207329344.1">
    <property type="nucleotide sequence ID" value="NZ_JAFMYW010000003.1"/>
</dbReference>
<feature type="chain" id="PRO_5045520525" evidence="1">
    <location>
        <begin position="26"/>
        <end position="324"/>
    </location>
</feature>
<dbReference type="EMBL" id="JAFMYW010000003">
    <property type="protein sequence ID" value="MBO0949379.1"/>
    <property type="molecule type" value="Genomic_DNA"/>
</dbReference>
<evidence type="ECO:0000256" key="1">
    <source>
        <dbReference type="SAM" id="SignalP"/>
    </source>
</evidence>
<comment type="caution">
    <text evidence="2">The sequence shown here is derived from an EMBL/GenBank/DDBJ whole genome shotgun (WGS) entry which is preliminary data.</text>
</comment>
<accession>A0ABS3JJF1</accession>
<dbReference type="InterPro" id="IPR011330">
    <property type="entry name" value="Glyco_hydro/deAcase_b/a-brl"/>
</dbReference>
<proteinExistence type="predicted"/>